<keyword evidence="2" id="KW-1185">Reference proteome</keyword>
<reference evidence="1 2" key="2">
    <citation type="submission" date="2018-11" db="EMBL/GenBank/DDBJ databases">
        <authorList>
            <consortium name="Pathogen Informatics"/>
        </authorList>
    </citation>
    <scope>NUCLEOTIDE SEQUENCE [LARGE SCALE GENOMIC DNA]</scope>
</reference>
<dbReference type="WBParaSite" id="BTMF_0001013601-mRNA-1">
    <property type="protein sequence ID" value="BTMF_0001013601-mRNA-1"/>
    <property type="gene ID" value="BTMF_0001013601"/>
</dbReference>
<proteinExistence type="predicted"/>
<organism evidence="3">
    <name type="scientific">Brugia timori</name>
    <dbReference type="NCBI Taxonomy" id="42155"/>
    <lineage>
        <taxon>Eukaryota</taxon>
        <taxon>Metazoa</taxon>
        <taxon>Ecdysozoa</taxon>
        <taxon>Nematoda</taxon>
        <taxon>Chromadorea</taxon>
        <taxon>Rhabditida</taxon>
        <taxon>Spirurina</taxon>
        <taxon>Spiruromorpha</taxon>
        <taxon>Filarioidea</taxon>
        <taxon>Onchocercidae</taxon>
        <taxon>Brugia</taxon>
    </lineage>
</organism>
<name>A0A0R3QR01_9BILA</name>
<evidence type="ECO:0000313" key="1">
    <source>
        <dbReference type="EMBL" id="VDO27215.1"/>
    </source>
</evidence>
<gene>
    <name evidence="1" type="ORF">BTMF_LOCUS8187</name>
</gene>
<dbReference type="Proteomes" id="UP000280834">
    <property type="component" value="Unassembled WGS sequence"/>
</dbReference>
<accession>A0A0R3QR01</accession>
<reference evidence="3" key="1">
    <citation type="submission" date="2017-02" db="UniProtKB">
        <authorList>
            <consortium name="WormBaseParasite"/>
        </authorList>
    </citation>
    <scope>IDENTIFICATION</scope>
</reference>
<dbReference type="AlphaFoldDB" id="A0A0R3QR01"/>
<sequence>MSLILIDFIFTKEQMALLRRRKRRLPPTLRVQEVGSLSRLTFTTKTDVHLLFEV</sequence>
<evidence type="ECO:0000313" key="2">
    <source>
        <dbReference type="Proteomes" id="UP000280834"/>
    </source>
</evidence>
<evidence type="ECO:0000313" key="3">
    <source>
        <dbReference type="WBParaSite" id="BTMF_0001013601-mRNA-1"/>
    </source>
</evidence>
<dbReference type="EMBL" id="UZAG01016277">
    <property type="protein sequence ID" value="VDO27215.1"/>
    <property type="molecule type" value="Genomic_DNA"/>
</dbReference>
<protein>
    <submittedName>
        <fullName evidence="1 3">Uncharacterized protein</fullName>
    </submittedName>
</protein>